<reference evidence="3" key="1">
    <citation type="submission" date="2019-07" db="EMBL/GenBank/DDBJ databases">
        <title>Chitinimonas sp. nov., isolated from Ny-Alesund, arctica soil.</title>
        <authorList>
            <person name="Xu Q."/>
            <person name="Peng F."/>
        </authorList>
    </citation>
    <scope>NUCLEOTIDE SEQUENCE [LARGE SCALE GENOMIC DNA]</scope>
    <source>
        <strain evidence="3">R3-44</strain>
    </source>
</reference>
<evidence type="ECO:0000313" key="2">
    <source>
        <dbReference type="EMBL" id="QDQ25059.1"/>
    </source>
</evidence>
<gene>
    <name evidence="2" type="ORF">FNU76_01110</name>
</gene>
<dbReference type="RefSeq" id="WP_143855984.1">
    <property type="nucleotide sequence ID" value="NZ_CP041730.1"/>
</dbReference>
<feature type="region of interest" description="Disordered" evidence="1">
    <location>
        <begin position="405"/>
        <end position="445"/>
    </location>
</feature>
<evidence type="ECO:0000313" key="3">
    <source>
        <dbReference type="Proteomes" id="UP000317550"/>
    </source>
</evidence>
<evidence type="ECO:0000256" key="1">
    <source>
        <dbReference type="SAM" id="MobiDB-lite"/>
    </source>
</evidence>
<protein>
    <submittedName>
        <fullName evidence="2">Uncharacterized protein</fullName>
    </submittedName>
</protein>
<keyword evidence="3" id="KW-1185">Reference proteome</keyword>
<dbReference type="KEGG" id="cari:FNU76_01110"/>
<feature type="compositionally biased region" description="Polar residues" evidence="1">
    <location>
        <begin position="407"/>
        <end position="419"/>
    </location>
</feature>
<feature type="compositionally biased region" description="Polar residues" evidence="1">
    <location>
        <begin position="111"/>
        <end position="121"/>
    </location>
</feature>
<feature type="region of interest" description="Disordered" evidence="1">
    <location>
        <begin position="99"/>
        <end position="121"/>
    </location>
</feature>
<dbReference type="AlphaFoldDB" id="A0A516SA81"/>
<dbReference type="Proteomes" id="UP000317550">
    <property type="component" value="Chromosome"/>
</dbReference>
<sequence>MKTSPIESPSSSSSFGGTLVGEIAPVNKVNTLQSDSTLEVDGDPPLEALRSSSFFVDSHQLMPHEPDLRKISFEEVAIEEVEDLDADNEINQLSETSFKEVEDSDADGEVNQLSNGESNQINHSEAAQNADKKNGFFDRVIDSFLSFVRTLFCSGSRKRPQLGMDIPTNTNRTNGVPHDHYKPQVGSPASVPSKEKFNNLKPNTGLNKEAAAIADAAVSMISAKGKNDKVWKDGTANSRTFESGTNTLENVYGAFRLKLNTDSNVFFVHTTDNSSPAAASGNNATPAIATVVSLNTKKTANQTGDVADAGKLLGFMLNEVSKMLGKKRPTSAEIKHAIASMFKGFDETDKSHMLRSVSFSAITFYTDSSGSVHCLTVASRYGSIKDTRKSLPDSVWLNAFKVDDSPTGPSVTHRLSSPSDQEDNVTEAFQPIDSGNGSTNPLLNQ</sequence>
<organism evidence="2 3">
    <name type="scientific">Chitinimonas arctica</name>
    <dbReference type="NCBI Taxonomy" id="2594795"/>
    <lineage>
        <taxon>Bacteria</taxon>
        <taxon>Pseudomonadati</taxon>
        <taxon>Pseudomonadota</taxon>
        <taxon>Betaproteobacteria</taxon>
        <taxon>Neisseriales</taxon>
        <taxon>Chitinibacteraceae</taxon>
        <taxon>Chitinimonas</taxon>
    </lineage>
</organism>
<dbReference type="OrthoDB" id="9793465at2"/>
<proteinExistence type="predicted"/>
<feature type="compositionally biased region" description="Polar residues" evidence="1">
    <location>
        <begin position="433"/>
        <end position="445"/>
    </location>
</feature>
<dbReference type="EMBL" id="CP041730">
    <property type="protein sequence ID" value="QDQ25059.1"/>
    <property type="molecule type" value="Genomic_DNA"/>
</dbReference>
<accession>A0A516SA81</accession>
<name>A0A516SA81_9NEIS</name>
<feature type="region of interest" description="Disordered" evidence="1">
    <location>
        <begin position="162"/>
        <end position="192"/>
    </location>
</feature>